<feature type="transmembrane region" description="Helical" evidence="1">
    <location>
        <begin position="46"/>
        <end position="68"/>
    </location>
</feature>
<evidence type="ECO:0000313" key="2">
    <source>
        <dbReference type="EMBL" id="PTR11110.1"/>
    </source>
</evidence>
<feature type="transmembrane region" description="Helical" evidence="1">
    <location>
        <begin position="12"/>
        <end position="34"/>
    </location>
</feature>
<reference evidence="2 3" key="1">
    <citation type="submission" date="2018-04" db="EMBL/GenBank/DDBJ databases">
        <title>Genomic Encyclopedia of Type Strains, Phase III (KMG-III): the genomes of soil and plant-associated and newly described type strains.</title>
        <authorList>
            <person name="Whitman W."/>
        </authorList>
    </citation>
    <scope>NUCLEOTIDE SEQUENCE [LARGE SCALE GENOMIC DNA]</scope>
    <source>
        <strain evidence="2 3">KA25</strain>
    </source>
</reference>
<dbReference type="OrthoDB" id="7690529at2"/>
<comment type="caution">
    <text evidence="2">The sequence shown here is derived from an EMBL/GenBank/DDBJ whole genome shotgun (WGS) entry which is preliminary data.</text>
</comment>
<proteinExistence type="predicted"/>
<dbReference type="AlphaFoldDB" id="A0A2T5JS99"/>
<dbReference type="RefSeq" id="WP_011910354.1">
    <property type="nucleotide sequence ID" value="NZ_CP090022.1"/>
</dbReference>
<keyword evidence="1" id="KW-0472">Membrane</keyword>
<organism evidence="2 3">
    <name type="scientific">Cereibacter azotoformans</name>
    <dbReference type="NCBI Taxonomy" id="43057"/>
    <lineage>
        <taxon>Bacteria</taxon>
        <taxon>Pseudomonadati</taxon>
        <taxon>Pseudomonadota</taxon>
        <taxon>Alphaproteobacteria</taxon>
        <taxon>Rhodobacterales</taxon>
        <taxon>Paracoccaceae</taxon>
        <taxon>Cereibacter</taxon>
    </lineage>
</organism>
<keyword evidence="3" id="KW-1185">Reference proteome</keyword>
<dbReference type="Proteomes" id="UP000244060">
    <property type="component" value="Unassembled WGS sequence"/>
</dbReference>
<keyword evidence="1" id="KW-0812">Transmembrane</keyword>
<dbReference type="EMBL" id="QAOT01000029">
    <property type="protein sequence ID" value="PTR11110.1"/>
    <property type="molecule type" value="Genomic_DNA"/>
</dbReference>
<accession>A0A2T5JS99</accession>
<evidence type="ECO:0000313" key="3">
    <source>
        <dbReference type="Proteomes" id="UP000244060"/>
    </source>
</evidence>
<dbReference type="PROSITE" id="PS51257">
    <property type="entry name" value="PROKAR_LIPOPROTEIN"/>
    <property type="match status" value="1"/>
</dbReference>
<evidence type="ECO:0000256" key="1">
    <source>
        <dbReference type="SAM" id="Phobius"/>
    </source>
</evidence>
<gene>
    <name evidence="2" type="ORF">C8J28_1293</name>
</gene>
<protein>
    <submittedName>
        <fullName evidence="2">Uncharacterized protein</fullName>
    </submittedName>
</protein>
<sequence length="87" mass="9781">MRDFLNKSLAVLIWIATGFNVALSCYTGAMIIRYSPKYIVGDSAVILYGFLIILFGVTLSLVFAGICFQIMDIRTFTKHVALNQRRV</sequence>
<keyword evidence="1" id="KW-1133">Transmembrane helix</keyword>
<name>A0A2T5JS99_9RHOB</name>